<dbReference type="Proteomes" id="UP000095283">
    <property type="component" value="Unplaced"/>
</dbReference>
<evidence type="ECO:0000256" key="1">
    <source>
        <dbReference type="SAM" id="Phobius"/>
    </source>
</evidence>
<evidence type="ECO:0000313" key="2">
    <source>
        <dbReference type="Proteomes" id="UP000095283"/>
    </source>
</evidence>
<name>A0A1I7XB75_HETBA</name>
<reference evidence="3" key="1">
    <citation type="submission" date="2016-11" db="UniProtKB">
        <authorList>
            <consortium name="WormBaseParasite"/>
        </authorList>
    </citation>
    <scope>IDENTIFICATION</scope>
</reference>
<proteinExistence type="predicted"/>
<evidence type="ECO:0000313" key="3">
    <source>
        <dbReference type="WBParaSite" id="Hba_14875"/>
    </source>
</evidence>
<keyword evidence="1" id="KW-0812">Transmembrane</keyword>
<keyword evidence="2" id="KW-1185">Reference proteome</keyword>
<dbReference type="AlphaFoldDB" id="A0A1I7XB75"/>
<keyword evidence="1" id="KW-1133">Transmembrane helix</keyword>
<feature type="transmembrane region" description="Helical" evidence="1">
    <location>
        <begin position="16"/>
        <end position="35"/>
    </location>
</feature>
<protein>
    <submittedName>
        <fullName evidence="3">Secreted protein</fullName>
    </submittedName>
</protein>
<dbReference type="WBParaSite" id="Hba_14875">
    <property type="protein sequence ID" value="Hba_14875"/>
    <property type="gene ID" value="Hba_14875"/>
</dbReference>
<organism evidence="2 3">
    <name type="scientific">Heterorhabditis bacteriophora</name>
    <name type="common">Entomopathogenic nematode worm</name>
    <dbReference type="NCBI Taxonomy" id="37862"/>
    <lineage>
        <taxon>Eukaryota</taxon>
        <taxon>Metazoa</taxon>
        <taxon>Ecdysozoa</taxon>
        <taxon>Nematoda</taxon>
        <taxon>Chromadorea</taxon>
        <taxon>Rhabditida</taxon>
        <taxon>Rhabditina</taxon>
        <taxon>Rhabditomorpha</taxon>
        <taxon>Strongyloidea</taxon>
        <taxon>Heterorhabditidae</taxon>
        <taxon>Heterorhabditis</taxon>
    </lineage>
</organism>
<sequence>MSTVAAFLVTVQDGHHIAVVILNLLIPINATLHLLPKHSIKSSCMTLPYIYFTIYI</sequence>
<accession>A0A1I7XB75</accession>
<keyword evidence="1" id="KW-0472">Membrane</keyword>